<dbReference type="Gene3D" id="3.40.50.2000">
    <property type="entry name" value="Glycogen Phosphorylase B"/>
    <property type="match status" value="2"/>
</dbReference>
<dbReference type="Proteomes" id="UP000583639">
    <property type="component" value="Unassembled WGS sequence"/>
</dbReference>
<dbReference type="AlphaFoldDB" id="A0A3E4TCI7"/>
<dbReference type="GO" id="GO:0009103">
    <property type="term" value="P:lipopolysaccharide biosynthetic process"/>
    <property type="evidence" value="ECO:0007669"/>
    <property type="project" value="TreeGrafter"/>
</dbReference>
<reference evidence="4 5" key="1">
    <citation type="submission" date="2018-08" db="EMBL/GenBank/DDBJ databases">
        <title>A genome reference for cultivated species of the human gut microbiota.</title>
        <authorList>
            <person name="Zou Y."/>
            <person name="Xue W."/>
            <person name="Luo G."/>
        </authorList>
    </citation>
    <scope>NUCLEOTIDE SEQUENCE [LARGE SCALE GENOMIC DNA]</scope>
    <source>
        <strain evidence="4 5">TF05-18</strain>
    </source>
</reference>
<dbReference type="PANTHER" id="PTHR46401">
    <property type="entry name" value="GLYCOSYLTRANSFERASE WBBK-RELATED"/>
    <property type="match status" value="1"/>
</dbReference>
<evidence type="ECO:0000313" key="3">
    <source>
        <dbReference type="EMBL" id="NMW41564.1"/>
    </source>
</evidence>
<keyword evidence="1 4" id="KW-0808">Transferase</keyword>
<dbReference type="CDD" id="cd03801">
    <property type="entry name" value="GT4_PimA-like"/>
    <property type="match status" value="1"/>
</dbReference>
<feature type="domain" description="Glycosyl transferase family 1" evidence="2">
    <location>
        <begin position="177"/>
        <end position="332"/>
    </location>
</feature>
<reference evidence="3 6" key="2">
    <citation type="submission" date="2020-04" db="EMBL/GenBank/DDBJ databases">
        <title>A novel gut-associated lysogenic phage, Bacteroides phage BV01, alters the host transcriptome and bile acid metabolism in Bacteroides vulgatus.</title>
        <authorList>
            <person name="Campbell D.E."/>
            <person name="Ly L."/>
            <person name="Ridlon J.M."/>
            <person name="Hsiao A."/>
            <person name="Degnan P.H."/>
        </authorList>
    </citation>
    <scope>NUCLEOTIDE SEQUENCE [LARGE SCALE GENOMIC DNA]</scope>
    <source>
        <strain evidence="3 6">VPI-BV8526</strain>
    </source>
</reference>
<name>A0A3E4TCI7_PHOVU</name>
<comment type="caution">
    <text evidence="4">The sequence shown here is derived from an EMBL/GenBank/DDBJ whole genome shotgun (WGS) entry which is preliminary data.</text>
</comment>
<proteinExistence type="predicted"/>
<protein>
    <submittedName>
        <fullName evidence="3 4">Glycosyltransferase</fullName>
    </submittedName>
</protein>
<dbReference type="PANTHER" id="PTHR46401:SF2">
    <property type="entry name" value="GLYCOSYLTRANSFERASE WBBK-RELATED"/>
    <property type="match status" value="1"/>
</dbReference>
<dbReference type="SUPFAM" id="SSF53756">
    <property type="entry name" value="UDP-Glycosyltransferase/glycogen phosphorylase"/>
    <property type="match status" value="1"/>
</dbReference>
<evidence type="ECO:0000313" key="5">
    <source>
        <dbReference type="Proteomes" id="UP000261278"/>
    </source>
</evidence>
<dbReference type="Pfam" id="PF00534">
    <property type="entry name" value="Glycos_transf_1"/>
    <property type="match status" value="1"/>
</dbReference>
<evidence type="ECO:0000256" key="1">
    <source>
        <dbReference type="ARBA" id="ARBA00022679"/>
    </source>
</evidence>
<sequence length="362" mass="42076">MKRICFIAQFPPPIHGLSKAVATLYSSTLQSKYLFRQVDTTNNRKILQTLWKIATHKSDLFYFTIAQTRGGNWRDLLILKLLQWKRSKCLIHLHGGYYRTLIEKDCGKLQRSLNYQAISHVSGTIILGNSLKNIFKGMINEKKIFVVPNCVDEEYMLNACSYKEKINLLASQPVLHILYLSNFIESKGYKEVLELAAKVQTEQKNTLHFHFAGKFFEEKERMYFENFITKHQLENTITYHGIVSGKKKNDLLNLCNIFILLTRYPNEGQPISILEAMGNAMAIITTNHAGIPDIATNKEHGLVIDKNNINLKEIYDYILRLDKERSLLRNICERNYNIAHSNYTEQQYINNMDNVFQKILEQ</sequence>
<dbReference type="RefSeq" id="WP_074783131.1">
    <property type="nucleotide sequence ID" value="NZ_CAJTAS010000053.1"/>
</dbReference>
<dbReference type="Proteomes" id="UP000261278">
    <property type="component" value="Unassembled WGS sequence"/>
</dbReference>
<accession>A0A3E4TCI7</accession>
<dbReference type="EMBL" id="QSSN01000002">
    <property type="protein sequence ID" value="RGL88831.1"/>
    <property type="molecule type" value="Genomic_DNA"/>
</dbReference>
<organism evidence="4 5">
    <name type="scientific">Phocaeicola vulgatus</name>
    <name type="common">Bacteroides vulgatus</name>
    <dbReference type="NCBI Taxonomy" id="821"/>
    <lineage>
        <taxon>Bacteria</taxon>
        <taxon>Pseudomonadati</taxon>
        <taxon>Bacteroidota</taxon>
        <taxon>Bacteroidia</taxon>
        <taxon>Bacteroidales</taxon>
        <taxon>Bacteroidaceae</taxon>
        <taxon>Phocaeicola</taxon>
    </lineage>
</organism>
<dbReference type="EMBL" id="JABDSI010000129">
    <property type="protein sequence ID" value="NMW41564.1"/>
    <property type="molecule type" value="Genomic_DNA"/>
</dbReference>
<evidence type="ECO:0000313" key="6">
    <source>
        <dbReference type="Proteomes" id="UP000583639"/>
    </source>
</evidence>
<evidence type="ECO:0000259" key="2">
    <source>
        <dbReference type="Pfam" id="PF00534"/>
    </source>
</evidence>
<dbReference type="GO" id="GO:0016757">
    <property type="term" value="F:glycosyltransferase activity"/>
    <property type="evidence" value="ECO:0007669"/>
    <property type="project" value="InterPro"/>
</dbReference>
<dbReference type="InterPro" id="IPR001296">
    <property type="entry name" value="Glyco_trans_1"/>
</dbReference>
<evidence type="ECO:0000313" key="4">
    <source>
        <dbReference type="EMBL" id="RGL88831.1"/>
    </source>
</evidence>
<gene>
    <name evidence="4" type="ORF">DXC44_03450</name>
    <name evidence="3" type="ORF">HKQ55_15885</name>
</gene>